<proteinExistence type="predicted"/>
<organism evidence="2 3">
    <name type="scientific">Candidatus Nomurabacteria bacterium GW2011_GWA1_46_11</name>
    <dbReference type="NCBI Taxonomy" id="1618732"/>
    <lineage>
        <taxon>Bacteria</taxon>
        <taxon>Candidatus Nomuraibacteriota</taxon>
    </lineage>
</organism>
<dbReference type="GO" id="GO:0032259">
    <property type="term" value="P:methylation"/>
    <property type="evidence" value="ECO:0007669"/>
    <property type="project" value="UniProtKB-KW"/>
</dbReference>
<evidence type="ECO:0000313" key="3">
    <source>
        <dbReference type="Proteomes" id="UP000034107"/>
    </source>
</evidence>
<evidence type="ECO:0000313" key="2">
    <source>
        <dbReference type="EMBL" id="KKU21434.1"/>
    </source>
</evidence>
<dbReference type="InterPro" id="IPR050447">
    <property type="entry name" value="Erg6_SMT_methyltransf"/>
</dbReference>
<keyword evidence="2" id="KW-0489">Methyltransferase</keyword>
<dbReference type="Proteomes" id="UP000034107">
    <property type="component" value="Unassembled WGS sequence"/>
</dbReference>
<dbReference type="PANTHER" id="PTHR44068:SF11">
    <property type="entry name" value="GERANYL DIPHOSPHATE 2-C-METHYLTRANSFERASE"/>
    <property type="match status" value="1"/>
</dbReference>
<reference evidence="2 3" key="1">
    <citation type="journal article" date="2015" name="Nature">
        <title>rRNA introns, odd ribosomes, and small enigmatic genomes across a large radiation of phyla.</title>
        <authorList>
            <person name="Brown C.T."/>
            <person name="Hug L.A."/>
            <person name="Thomas B.C."/>
            <person name="Sharon I."/>
            <person name="Castelle C.J."/>
            <person name="Singh A."/>
            <person name="Wilkins M.J."/>
            <person name="Williams K.H."/>
            <person name="Banfield J.F."/>
        </authorList>
    </citation>
    <scope>NUCLEOTIDE SEQUENCE [LARGE SCALE GENOMIC DNA]</scope>
</reference>
<comment type="caution">
    <text evidence="2">The sequence shown here is derived from an EMBL/GenBank/DDBJ whole genome shotgun (WGS) entry which is preliminary data.</text>
</comment>
<dbReference type="AlphaFoldDB" id="A0A0G1NLG2"/>
<dbReference type="Pfam" id="PF13649">
    <property type="entry name" value="Methyltransf_25"/>
    <property type="match status" value="1"/>
</dbReference>
<name>A0A0G1NLG2_9BACT</name>
<dbReference type="CDD" id="cd02440">
    <property type="entry name" value="AdoMet_MTases"/>
    <property type="match status" value="1"/>
</dbReference>
<dbReference type="PANTHER" id="PTHR44068">
    <property type="entry name" value="ZGC:194242"/>
    <property type="match status" value="1"/>
</dbReference>
<dbReference type="SUPFAM" id="SSF53335">
    <property type="entry name" value="S-adenosyl-L-methionine-dependent methyltransferases"/>
    <property type="match status" value="1"/>
</dbReference>
<dbReference type="EMBL" id="LCLS01000017">
    <property type="protein sequence ID" value="KKU21434.1"/>
    <property type="molecule type" value="Genomic_DNA"/>
</dbReference>
<gene>
    <name evidence="2" type="ORF">UX31_C0017G0018</name>
</gene>
<dbReference type="InterPro" id="IPR029063">
    <property type="entry name" value="SAM-dependent_MTases_sf"/>
</dbReference>
<evidence type="ECO:0000259" key="1">
    <source>
        <dbReference type="Pfam" id="PF13649"/>
    </source>
</evidence>
<sequence length="287" mass="32481">MRVFDKRYLDQLATVYDKKTVEGLNSKLAEKDHILLNHSGVVLPGKDTSRFQKDGFKESDLLYCLHDLEKDLVVFATKHIGKILSGGYILDAGCGAGGSAILINKESGCKIDGYTLSEKQKDFANHVAEEYGVSKTVKFYQGNMLNLENVSSHTFDVVWACESTEHVSRKDLQVMFKEFSRVTIPKSKVVIIAWTSRAGLHKDGKRIKKALDEYYLTDIHLEQDYIAAARKEGWLATETLDLADMTLPYWELRQKSNNATGSEKIFIEGYKNDALSYILYVFGKRNN</sequence>
<dbReference type="InterPro" id="IPR041698">
    <property type="entry name" value="Methyltransf_25"/>
</dbReference>
<dbReference type="Gene3D" id="3.40.50.150">
    <property type="entry name" value="Vaccinia Virus protein VP39"/>
    <property type="match status" value="1"/>
</dbReference>
<accession>A0A0G1NLG2</accession>
<keyword evidence="2" id="KW-0808">Transferase</keyword>
<feature type="domain" description="Methyltransferase" evidence="1">
    <location>
        <begin position="89"/>
        <end position="185"/>
    </location>
</feature>
<protein>
    <submittedName>
        <fullName evidence="2">Conserved hypothetical methyltransferase</fullName>
    </submittedName>
</protein>
<dbReference type="GO" id="GO:0008168">
    <property type="term" value="F:methyltransferase activity"/>
    <property type="evidence" value="ECO:0007669"/>
    <property type="project" value="UniProtKB-KW"/>
</dbReference>